<feature type="compositionally biased region" description="Basic and acidic residues" evidence="1">
    <location>
        <begin position="66"/>
        <end position="83"/>
    </location>
</feature>
<accession>A0A6G0M6Q3</accession>
<evidence type="ECO:0000256" key="1">
    <source>
        <dbReference type="SAM" id="MobiDB-lite"/>
    </source>
</evidence>
<sequence>MDDGGEVRMATDWTDERVGEDWAARTTADRATRRSVIRRPLKSGIEAAESALGGRLGGRATRRRDRSVENLPRRAQHGADDGPGKYVECLLSTHGTDDGSGNERTELRGEFEAEDGSDCPSRLSSRVVVGQAPEAYVRVAKFGVGQDNFSRSTSGR</sequence>
<dbReference type="Proteomes" id="UP000476176">
    <property type="component" value="Unassembled WGS sequence"/>
</dbReference>
<evidence type="ECO:0000313" key="3">
    <source>
        <dbReference type="Proteomes" id="UP000476176"/>
    </source>
</evidence>
<dbReference type="AlphaFoldDB" id="A0A6G0M6Q3"/>
<proteinExistence type="predicted"/>
<name>A0A6G0M6Q3_9STRA</name>
<gene>
    <name evidence="2" type="ORF">PF004_g32381</name>
</gene>
<protein>
    <submittedName>
        <fullName evidence="2">Uncharacterized protein</fullName>
    </submittedName>
</protein>
<feature type="region of interest" description="Disordered" evidence="1">
    <location>
        <begin position="52"/>
        <end position="84"/>
    </location>
</feature>
<dbReference type="EMBL" id="QXGC01010055">
    <property type="protein sequence ID" value="KAE9157028.1"/>
    <property type="molecule type" value="Genomic_DNA"/>
</dbReference>
<evidence type="ECO:0000313" key="2">
    <source>
        <dbReference type="EMBL" id="KAE9157028.1"/>
    </source>
</evidence>
<reference evidence="2 3" key="1">
    <citation type="submission" date="2018-09" db="EMBL/GenBank/DDBJ databases">
        <title>Genomic investigation of the strawberry pathogen Phytophthora fragariae indicates pathogenicity is determined by transcriptional variation in three key races.</title>
        <authorList>
            <person name="Adams T.M."/>
            <person name="Armitage A.D."/>
            <person name="Sobczyk M.K."/>
            <person name="Bates H.J."/>
            <person name="Dunwell J.M."/>
            <person name="Nellist C.F."/>
            <person name="Harrison R.J."/>
        </authorList>
    </citation>
    <scope>NUCLEOTIDE SEQUENCE [LARGE SCALE GENOMIC DNA]</scope>
    <source>
        <strain evidence="2 3">BC-23</strain>
    </source>
</reference>
<organism evidence="2 3">
    <name type="scientific">Phytophthora fragariae</name>
    <dbReference type="NCBI Taxonomy" id="53985"/>
    <lineage>
        <taxon>Eukaryota</taxon>
        <taxon>Sar</taxon>
        <taxon>Stramenopiles</taxon>
        <taxon>Oomycota</taxon>
        <taxon>Peronosporomycetes</taxon>
        <taxon>Peronosporales</taxon>
        <taxon>Peronosporaceae</taxon>
        <taxon>Phytophthora</taxon>
    </lineage>
</organism>
<comment type="caution">
    <text evidence="2">The sequence shown here is derived from an EMBL/GenBank/DDBJ whole genome shotgun (WGS) entry which is preliminary data.</text>
</comment>